<name>A0A381RTZ1_9ZZZZ</name>
<dbReference type="InterPro" id="IPR032809">
    <property type="entry name" value="Put_HupE_UreJ"/>
</dbReference>
<evidence type="ECO:0008006" key="3">
    <source>
        <dbReference type="Google" id="ProtNLM"/>
    </source>
</evidence>
<protein>
    <recommendedName>
        <fullName evidence="3">HupE/UreJ protein</fullName>
    </recommendedName>
</protein>
<keyword evidence="1" id="KW-0812">Transmembrane</keyword>
<feature type="transmembrane region" description="Helical" evidence="1">
    <location>
        <begin position="170"/>
        <end position="194"/>
    </location>
</feature>
<reference evidence="2" key="1">
    <citation type="submission" date="2018-05" db="EMBL/GenBank/DDBJ databases">
        <authorList>
            <person name="Lanie J.A."/>
            <person name="Ng W.-L."/>
            <person name="Kazmierczak K.M."/>
            <person name="Andrzejewski T.M."/>
            <person name="Davidsen T.M."/>
            <person name="Wayne K.J."/>
            <person name="Tettelin H."/>
            <person name="Glass J.I."/>
            <person name="Rusch D."/>
            <person name="Podicherti R."/>
            <person name="Tsui H.-C.T."/>
            <person name="Winkler M.E."/>
        </authorList>
    </citation>
    <scope>NUCLEOTIDE SEQUENCE</scope>
</reference>
<keyword evidence="1" id="KW-0472">Membrane</keyword>
<feature type="transmembrane region" description="Helical" evidence="1">
    <location>
        <begin position="7"/>
        <end position="25"/>
    </location>
</feature>
<evidence type="ECO:0000256" key="1">
    <source>
        <dbReference type="SAM" id="Phobius"/>
    </source>
</evidence>
<organism evidence="2">
    <name type="scientific">marine metagenome</name>
    <dbReference type="NCBI Taxonomy" id="408172"/>
    <lineage>
        <taxon>unclassified sequences</taxon>
        <taxon>metagenomes</taxon>
        <taxon>ecological metagenomes</taxon>
    </lineage>
</organism>
<feature type="transmembrane region" description="Helical" evidence="1">
    <location>
        <begin position="206"/>
        <end position="224"/>
    </location>
</feature>
<feature type="transmembrane region" description="Helical" evidence="1">
    <location>
        <begin position="45"/>
        <end position="72"/>
    </location>
</feature>
<proteinExistence type="predicted"/>
<accession>A0A381RTZ1</accession>
<sequence>MRTKTTIKSAIGIILMTSMAFVFAHGVADRDAAFIEQNPGQALVIFMYLGAKHMITGYDHILYLLGVIFFLYRLRDVTIFVTLFAVGHSITLLTGVLGSIHVNTYLIDAVIGLSVAYKALENLDGLKKLLGFNPNPKLAVFSFGLIHGFGLATKLQEMTLSDNGIVGNIIAFNIGVEIGQVLALIVMLFFINAWRVSGGFERYAKNFNFGLMFAGVTLAGYQIYAYSLS</sequence>
<dbReference type="AlphaFoldDB" id="A0A381RTZ1"/>
<keyword evidence="1" id="KW-1133">Transmembrane helix</keyword>
<gene>
    <name evidence="2" type="ORF">METZ01_LOCUS48190</name>
</gene>
<dbReference type="EMBL" id="UINC01002316">
    <property type="protein sequence ID" value="SUZ95336.1"/>
    <property type="molecule type" value="Genomic_DNA"/>
</dbReference>
<feature type="transmembrane region" description="Helical" evidence="1">
    <location>
        <begin position="79"/>
        <end position="98"/>
    </location>
</feature>
<evidence type="ECO:0000313" key="2">
    <source>
        <dbReference type="EMBL" id="SUZ95336.1"/>
    </source>
</evidence>
<dbReference type="Pfam" id="PF13795">
    <property type="entry name" value="HupE_UreJ_2"/>
    <property type="match status" value="1"/>
</dbReference>